<dbReference type="AlphaFoldDB" id="A0AAW2Z7M7"/>
<dbReference type="GO" id="GO:0006152">
    <property type="term" value="P:purine nucleoside catabolic process"/>
    <property type="evidence" value="ECO:0007669"/>
    <property type="project" value="TreeGrafter"/>
</dbReference>
<dbReference type="InterPro" id="IPR036452">
    <property type="entry name" value="Ribo_hydro-like"/>
</dbReference>
<evidence type="ECO:0000256" key="1">
    <source>
        <dbReference type="ARBA" id="ARBA00009176"/>
    </source>
</evidence>
<name>A0AAW2Z7M7_9EUKA</name>
<dbReference type="GO" id="GO:0008477">
    <property type="term" value="F:purine nucleosidase activity"/>
    <property type="evidence" value="ECO:0007669"/>
    <property type="project" value="TreeGrafter"/>
</dbReference>
<dbReference type="PANTHER" id="PTHR12304">
    <property type="entry name" value="INOSINE-URIDINE PREFERRING NUCLEOSIDE HYDROLASE"/>
    <property type="match status" value="1"/>
</dbReference>
<keyword evidence="2" id="KW-0378">Hydrolase</keyword>
<dbReference type="EMBL" id="JAOPGA020001125">
    <property type="protein sequence ID" value="KAL0485329.1"/>
    <property type="molecule type" value="Genomic_DNA"/>
</dbReference>
<evidence type="ECO:0000313" key="5">
    <source>
        <dbReference type="EMBL" id="KAL0485329.1"/>
    </source>
</evidence>
<protein>
    <submittedName>
        <fullName evidence="5">Uridine nucleosidase</fullName>
    </submittedName>
</protein>
<dbReference type="Proteomes" id="UP001431209">
    <property type="component" value="Unassembled WGS sequence"/>
</dbReference>
<reference evidence="5 6" key="1">
    <citation type="submission" date="2024-03" db="EMBL/GenBank/DDBJ databases">
        <title>The Acrasis kona genome and developmental transcriptomes reveal deep origins of eukaryotic multicellular pathways.</title>
        <authorList>
            <person name="Sheikh S."/>
            <person name="Fu C.-J."/>
            <person name="Brown M.W."/>
            <person name="Baldauf S.L."/>
        </authorList>
    </citation>
    <scope>NUCLEOTIDE SEQUENCE [LARGE SCALE GENOMIC DNA]</scope>
    <source>
        <strain evidence="5 6">ATCC MYA-3509</strain>
    </source>
</reference>
<evidence type="ECO:0000256" key="3">
    <source>
        <dbReference type="ARBA" id="ARBA00023295"/>
    </source>
</evidence>
<dbReference type="InterPro" id="IPR001910">
    <property type="entry name" value="Inosine/uridine_hydrolase_dom"/>
</dbReference>
<keyword evidence="3" id="KW-0326">Glycosidase</keyword>
<evidence type="ECO:0000313" key="6">
    <source>
        <dbReference type="Proteomes" id="UP001431209"/>
    </source>
</evidence>
<dbReference type="InterPro" id="IPR023186">
    <property type="entry name" value="IUNH"/>
</dbReference>
<organism evidence="5 6">
    <name type="scientific">Acrasis kona</name>
    <dbReference type="NCBI Taxonomy" id="1008807"/>
    <lineage>
        <taxon>Eukaryota</taxon>
        <taxon>Discoba</taxon>
        <taxon>Heterolobosea</taxon>
        <taxon>Tetramitia</taxon>
        <taxon>Eutetramitia</taxon>
        <taxon>Acrasidae</taxon>
        <taxon>Acrasis</taxon>
    </lineage>
</organism>
<dbReference type="Pfam" id="PF01156">
    <property type="entry name" value="IU_nuc_hydro"/>
    <property type="match status" value="1"/>
</dbReference>
<dbReference type="SUPFAM" id="SSF53590">
    <property type="entry name" value="Nucleoside hydrolase"/>
    <property type="match status" value="1"/>
</dbReference>
<dbReference type="PANTHER" id="PTHR12304:SF4">
    <property type="entry name" value="URIDINE NUCLEOSIDASE"/>
    <property type="match status" value="1"/>
</dbReference>
<comment type="caution">
    <text evidence="5">The sequence shown here is derived from an EMBL/GenBank/DDBJ whole genome shotgun (WGS) entry which is preliminary data.</text>
</comment>
<keyword evidence="6" id="KW-1185">Reference proteome</keyword>
<sequence length="351" mass="39720">MSGDNTRRVIIDTDIGSDIDDSWAIAFLLKLHLLSTKGFTEDADHKILTSQGVLHQPNVEVQMILSCTGNAKYRSELIAQLLKSANLQKQIPIGFGAIDERNPNLSHPNPLIAMCSHDFFDSYDGIHYEDGIRQAVSIIMSNKDYQTNPIILLSLGPTTNIDKMLELEPDIKDRVHLIGMYGSFVLGYRGKVGPHAEYNAKYDVKASRKVFDTKWNKFTIVPLDTCGVFTLSGKPFKKISGMREDDPIINTLLSQYEHWLIERRKKDVQNFFSDINCDKQSTILYDLVTAYVAVRESFLTFQPLSDLTISDEGITSAKYEGDDTLRATLKWRDMNGFRDYVTTVLTMKTKA</sequence>
<dbReference type="GO" id="GO:0005829">
    <property type="term" value="C:cytosol"/>
    <property type="evidence" value="ECO:0007669"/>
    <property type="project" value="TreeGrafter"/>
</dbReference>
<evidence type="ECO:0000256" key="2">
    <source>
        <dbReference type="ARBA" id="ARBA00022801"/>
    </source>
</evidence>
<comment type="similarity">
    <text evidence="1">Belongs to the IUNH family.</text>
</comment>
<proteinExistence type="inferred from homology"/>
<gene>
    <name evidence="5" type="ORF">AKO1_002910</name>
</gene>
<dbReference type="Gene3D" id="3.90.245.10">
    <property type="entry name" value="Ribonucleoside hydrolase-like"/>
    <property type="match status" value="1"/>
</dbReference>
<accession>A0AAW2Z7M7</accession>
<evidence type="ECO:0000259" key="4">
    <source>
        <dbReference type="Pfam" id="PF01156"/>
    </source>
</evidence>
<feature type="domain" description="Inosine/uridine-preferring nucleoside hydrolase" evidence="4">
    <location>
        <begin position="9"/>
        <end position="302"/>
    </location>
</feature>